<reference evidence="3 4" key="1">
    <citation type="submission" date="2016-08" db="EMBL/GenBank/DDBJ databases">
        <title>Complete genome sequence of Fictibacillus arsenicus G25-54, a strain with toxicity to nematodes and a potential arsenic-resistance activity.</title>
        <authorList>
            <person name="Zheng Z."/>
        </authorList>
    </citation>
    <scope>NUCLEOTIDE SEQUENCE [LARGE SCALE GENOMIC DNA]</scope>
    <source>
        <strain evidence="3 4">G25-54</strain>
    </source>
</reference>
<dbReference type="InterPro" id="IPR013538">
    <property type="entry name" value="ASHA1/2-like_C"/>
</dbReference>
<dbReference type="Gene3D" id="3.30.530.20">
    <property type="match status" value="1"/>
</dbReference>
<sequence length="144" mass="16648">METSNKVTITVETTVHKPVAEVWKYWTEPQHITKWSFASDDWHAPKAENDLRVGGRFLTRMEAKDGSFGFDFGGVYDEVKVNEFISYTLDDGRKVTITFNSQDKDTKIIETFEAETTNPVEMQEAGWQAFLDNFKKYSETSKEE</sequence>
<dbReference type="InterPro" id="IPR023393">
    <property type="entry name" value="START-like_dom_sf"/>
</dbReference>
<dbReference type="KEGG" id="far:ABE41_016665"/>
<dbReference type="AlphaFoldDB" id="A0A1B1Z864"/>
<dbReference type="Proteomes" id="UP000077412">
    <property type="component" value="Chromosome"/>
</dbReference>
<dbReference type="SUPFAM" id="SSF55961">
    <property type="entry name" value="Bet v1-like"/>
    <property type="match status" value="1"/>
</dbReference>
<gene>
    <name evidence="3" type="ORF">ABE41_016665</name>
</gene>
<accession>A0A1B1Z864</accession>
<evidence type="ECO:0000313" key="3">
    <source>
        <dbReference type="EMBL" id="ANX13645.1"/>
    </source>
</evidence>
<dbReference type="STRING" id="255247.ABE41_016665"/>
<dbReference type="RefSeq" id="WP_066292756.1">
    <property type="nucleotide sequence ID" value="NZ_CP016761.1"/>
</dbReference>
<comment type="similarity">
    <text evidence="1">Belongs to the AHA1 family.</text>
</comment>
<evidence type="ECO:0000256" key="1">
    <source>
        <dbReference type="ARBA" id="ARBA00006817"/>
    </source>
</evidence>
<dbReference type="CDD" id="cd08897">
    <property type="entry name" value="SRPBCC_CalC_Aha1-like_4"/>
    <property type="match status" value="1"/>
</dbReference>
<name>A0A1B1Z864_9BACL</name>
<proteinExistence type="inferred from homology"/>
<dbReference type="Pfam" id="PF08327">
    <property type="entry name" value="AHSA1"/>
    <property type="match status" value="1"/>
</dbReference>
<keyword evidence="4" id="KW-1185">Reference proteome</keyword>
<organism evidence="3 4">
    <name type="scientific">Fictibacillus arsenicus</name>
    <dbReference type="NCBI Taxonomy" id="255247"/>
    <lineage>
        <taxon>Bacteria</taxon>
        <taxon>Bacillati</taxon>
        <taxon>Bacillota</taxon>
        <taxon>Bacilli</taxon>
        <taxon>Bacillales</taxon>
        <taxon>Fictibacillaceae</taxon>
        <taxon>Fictibacillus</taxon>
    </lineage>
</organism>
<feature type="domain" description="Activator of Hsp90 ATPase homologue 1/2-like C-terminal" evidence="2">
    <location>
        <begin position="18"/>
        <end position="138"/>
    </location>
</feature>
<protein>
    <submittedName>
        <fullName evidence="3">Polyketide cyclase</fullName>
    </submittedName>
</protein>
<dbReference type="EMBL" id="CP016761">
    <property type="protein sequence ID" value="ANX13645.1"/>
    <property type="molecule type" value="Genomic_DNA"/>
</dbReference>
<dbReference type="OrthoDB" id="384974at2"/>
<evidence type="ECO:0000259" key="2">
    <source>
        <dbReference type="Pfam" id="PF08327"/>
    </source>
</evidence>
<evidence type="ECO:0000313" key="4">
    <source>
        <dbReference type="Proteomes" id="UP000077412"/>
    </source>
</evidence>